<name>A0A0B6ZSD7_9EUPU</name>
<evidence type="ECO:0000256" key="1">
    <source>
        <dbReference type="SAM" id="MobiDB-lite"/>
    </source>
</evidence>
<dbReference type="EMBL" id="HACG01024690">
    <property type="protein sequence ID" value="CEK71555.1"/>
    <property type="molecule type" value="Transcribed_RNA"/>
</dbReference>
<reference evidence="2" key="1">
    <citation type="submission" date="2014-12" db="EMBL/GenBank/DDBJ databases">
        <title>Insight into the proteome of Arion vulgaris.</title>
        <authorList>
            <person name="Aradska J."/>
            <person name="Bulat T."/>
            <person name="Smidak R."/>
            <person name="Sarate P."/>
            <person name="Gangsoo J."/>
            <person name="Sialana F."/>
            <person name="Bilban M."/>
            <person name="Lubec G."/>
        </authorList>
    </citation>
    <scope>NUCLEOTIDE SEQUENCE</scope>
    <source>
        <tissue evidence="2">Skin</tissue>
    </source>
</reference>
<feature type="non-terminal residue" evidence="2">
    <location>
        <position position="1"/>
    </location>
</feature>
<gene>
    <name evidence="2" type="primary">ORF78869</name>
    <name evidence="3" type="synonym">ORF78872</name>
</gene>
<proteinExistence type="predicted"/>
<evidence type="ECO:0000313" key="3">
    <source>
        <dbReference type="EMBL" id="CEK71555.1"/>
    </source>
</evidence>
<accession>A0A0B6ZSD7</accession>
<feature type="compositionally biased region" description="Polar residues" evidence="1">
    <location>
        <begin position="100"/>
        <end position="141"/>
    </location>
</feature>
<dbReference type="EMBL" id="HACG01024689">
    <property type="protein sequence ID" value="CEK71554.1"/>
    <property type="molecule type" value="Transcribed_RNA"/>
</dbReference>
<dbReference type="AlphaFoldDB" id="A0A0B6ZSD7"/>
<organism evidence="2">
    <name type="scientific">Arion vulgaris</name>
    <dbReference type="NCBI Taxonomy" id="1028688"/>
    <lineage>
        <taxon>Eukaryota</taxon>
        <taxon>Metazoa</taxon>
        <taxon>Spiralia</taxon>
        <taxon>Lophotrochozoa</taxon>
        <taxon>Mollusca</taxon>
        <taxon>Gastropoda</taxon>
        <taxon>Heterobranchia</taxon>
        <taxon>Euthyneura</taxon>
        <taxon>Panpulmonata</taxon>
        <taxon>Eupulmonata</taxon>
        <taxon>Stylommatophora</taxon>
        <taxon>Helicina</taxon>
        <taxon>Arionoidea</taxon>
        <taxon>Arionidae</taxon>
        <taxon>Arion</taxon>
    </lineage>
</organism>
<sequence>HDQFTASTVGGTNILKSKSTLISREDKLSPHSQGNDLLEFLNHHLKDSLQEKSSPEATSKSSSLYQNQCMQEQRNSFILAEPSPGDNQQHSLTPPPPYSNYPQACSPQEQLARSNSTPTLLRQSSHSPNLQNQQQGLKQRSSVPVIMCRDQPFPNFPLQSGFTPTFQSEENNQTENFSHPTNFQPSYVSLNNYQDFSQTAAVIDYNSQISHSNMLFQSSSEFPLQMQHQELCHQGFENVETYDFNSFPSSSVSRSSSSMQYHHQSFSEYSQSQPQHENFSTEQNYHTESYEQAAGCHTHIMTQEIPEPNLPHYNIHSAATSSTSSVPFSSSLLQQGASTMSRQTVQGTSHPGHSLTVNCRGLPRVSDSNTELIALLTKQLSKQHVMDLVPSLALTPRGTGAGYGVGMDLDAMLTDAQDNAGVRAEQSPLSSSLLADWLDISENISQSELDALERELAFQSPMHVSYDVNMGTFH</sequence>
<feature type="region of interest" description="Disordered" evidence="1">
    <location>
        <begin position="79"/>
        <end position="141"/>
    </location>
</feature>
<protein>
    <submittedName>
        <fullName evidence="2">Uncharacterized protein</fullName>
    </submittedName>
</protein>
<evidence type="ECO:0000313" key="2">
    <source>
        <dbReference type="EMBL" id="CEK71554.1"/>
    </source>
</evidence>